<proteinExistence type="predicted"/>
<evidence type="ECO:0008006" key="2">
    <source>
        <dbReference type="Google" id="ProtNLM"/>
    </source>
</evidence>
<accession>A0A6J7WFY8</accession>
<dbReference type="EMBL" id="LR798215">
    <property type="protein sequence ID" value="CAB5194526.1"/>
    <property type="molecule type" value="Genomic_DNA"/>
</dbReference>
<reference evidence="1" key="1">
    <citation type="submission" date="2020-05" db="EMBL/GenBank/DDBJ databases">
        <authorList>
            <person name="Chiriac C."/>
            <person name="Salcher M."/>
            <person name="Ghai R."/>
            <person name="Kavagutti S V."/>
        </authorList>
    </citation>
    <scope>NUCLEOTIDE SEQUENCE</scope>
</reference>
<name>A0A6J7WFY8_9CAUD</name>
<organism evidence="1">
    <name type="scientific">uncultured Caudovirales phage</name>
    <dbReference type="NCBI Taxonomy" id="2100421"/>
    <lineage>
        <taxon>Viruses</taxon>
        <taxon>Duplodnaviria</taxon>
        <taxon>Heunggongvirae</taxon>
        <taxon>Uroviricota</taxon>
        <taxon>Caudoviricetes</taxon>
        <taxon>Peduoviridae</taxon>
        <taxon>Maltschvirus</taxon>
        <taxon>Maltschvirus maltsch</taxon>
    </lineage>
</organism>
<evidence type="ECO:0000313" key="1">
    <source>
        <dbReference type="EMBL" id="CAB5194526.1"/>
    </source>
</evidence>
<protein>
    <recommendedName>
        <fullName evidence="2">HK97 gp10 family phage protein</fullName>
    </recommendedName>
</protein>
<gene>
    <name evidence="1" type="ORF">UFOVP178_14</name>
</gene>
<sequence length="181" mass="20259">MDNDFRIKARLRFGALTAKIERALRQGNKRAAMELRDQVKESLNVPGYQVRQKGEMGTIGYVIRKGRKIAASSATRFKGVRSQLASKKNEINYNVVRSQPGEPPRRQLGNLYNSMTYEVRETFHGVTTRVGPSVRAAKYARALELGYEPGGLAPRPYLQPAADKFQPTFQAIMSRAVAESV</sequence>